<keyword evidence="3" id="KW-0238">DNA-binding</keyword>
<feature type="coiled-coil region" evidence="6">
    <location>
        <begin position="191"/>
        <end position="218"/>
    </location>
</feature>
<evidence type="ECO:0000313" key="10">
    <source>
        <dbReference type="Proteomes" id="UP000242146"/>
    </source>
</evidence>
<dbReference type="GO" id="GO:0005634">
    <property type="term" value="C:nucleus"/>
    <property type="evidence" value="ECO:0007669"/>
    <property type="project" value="UniProtKB-SubCell"/>
</dbReference>
<dbReference type="CDD" id="cd14705">
    <property type="entry name" value="bZIP_Zip1"/>
    <property type="match status" value="1"/>
</dbReference>
<protein>
    <recommendedName>
        <fullName evidence="8">BZIP domain-containing protein</fullName>
    </recommendedName>
</protein>
<evidence type="ECO:0000256" key="5">
    <source>
        <dbReference type="ARBA" id="ARBA00023242"/>
    </source>
</evidence>
<dbReference type="GO" id="GO:0089713">
    <property type="term" value="C:Cbf1-Met4-Met28 complex"/>
    <property type="evidence" value="ECO:0007669"/>
    <property type="project" value="TreeGrafter"/>
</dbReference>
<dbReference type="Proteomes" id="UP000242146">
    <property type="component" value="Unassembled WGS sequence"/>
</dbReference>
<accession>A0A1X2GRL2</accession>
<comment type="subcellular location">
    <subcellularLocation>
        <location evidence="1">Nucleus</location>
    </subcellularLocation>
</comment>
<name>A0A1X2GRL2_9FUNG</name>
<dbReference type="Gene3D" id="1.20.5.170">
    <property type="match status" value="1"/>
</dbReference>
<reference evidence="9 10" key="1">
    <citation type="submission" date="2016-07" db="EMBL/GenBank/DDBJ databases">
        <title>Pervasive Adenine N6-methylation of Active Genes in Fungi.</title>
        <authorList>
            <consortium name="DOE Joint Genome Institute"/>
            <person name="Mondo S.J."/>
            <person name="Dannebaum R.O."/>
            <person name="Kuo R.C."/>
            <person name="Labutti K."/>
            <person name="Haridas S."/>
            <person name="Kuo A."/>
            <person name="Salamov A."/>
            <person name="Ahrendt S.R."/>
            <person name="Lipzen A."/>
            <person name="Sullivan W."/>
            <person name="Andreopoulos W.B."/>
            <person name="Clum A."/>
            <person name="Lindquist E."/>
            <person name="Daum C."/>
            <person name="Ramamoorthy G.K."/>
            <person name="Gryganskyi A."/>
            <person name="Culley D."/>
            <person name="Magnuson J.K."/>
            <person name="James T.Y."/>
            <person name="O'Malley M.A."/>
            <person name="Stajich J.E."/>
            <person name="Spatafora J.W."/>
            <person name="Visel A."/>
            <person name="Grigoriev I.V."/>
        </authorList>
    </citation>
    <scope>NUCLEOTIDE SEQUENCE [LARGE SCALE GENOMIC DNA]</scope>
    <source>
        <strain evidence="9 10">NRRL 3301</strain>
    </source>
</reference>
<feature type="region of interest" description="Disordered" evidence="7">
    <location>
        <begin position="107"/>
        <end position="182"/>
    </location>
</feature>
<dbReference type="PROSITE" id="PS00036">
    <property type="entry name" value="BZIP_BASIC"/>
    <property type="match status" value="1"/>
</dbReference>
<comment type="caution">
    <text evidence="9">The sequence shown here is derived from an EMBL/GenBank/DDBJ whole genome shotgun (WGS) entry which is preliminary data.</text>
</comment>
<dbReference type="PANTHER" id="PTHR13044">
    <property type="entry name" value="ACTIVATING TRANSCRIPTION FACTOR ATF 4/5"/>
    <property type="match status" value="1"/>
</dbReference>
<keyword evidence="4" id="KW-0804">Transcription</keyword>
<evidence type="ECO:0000256" key="6">
    <source>
        <dbReference type="SAM" id="Coils"/>
    </source>
</evidence>
<keyword evidence="2" id="KW-0805">Transcription regulation</keyword>
<dbReference type="InterPro" id="IPR046347">
    <property type="entry name" value="bZIP_sf"/>
</dbReference>
<proteinExistence type="predicted"/>
<evidence type="ECO:0000256" key="3">
    <source>
        <dbReference type="ARBA" id="ARBA00023125"/>
    </source>
</evidence>
<keyword evidence="6" id="KW-0175">Coiled coil</keyword>
<dbReference type="PANTHER" id="PTHR13044:SF14">
    <property type="entry name" value="CRYPTOCEPHAL, ISOFORM A"/>
    <property type="match status" value="1"/>
</dbReference>
<keyword evidence="5" id="KW-0539">Nucleus</keyword>
<evidence type="ECO:0000256" key="1">
    <source>
        <dbReference type="ARBA" id="ARBA00004123"/>
    </source>
</evidence>
<gene>
    <name evidence="9" type="ORF">DM01DRAFT_1381187</name>
</gene>
<dbReference type="InterPro" id="IPR004827">
    <property type="entry name" value="bZIP"/>
</dbReference>
<dbReference type="GO" id="GO:0000977">
    <property type="term" value="F:RNA polymerase II transcription regulatory region sequence-specific DNA binding"/>
    <property type="evidence" value="ECO:0007669"/>
    <property type="project" value="TreeGrafter"/>
</dbReference>
<organism evidence="9 10">
    <name type="scientific">Hesseltinella vesiculosa</name>
    <dbReference type="NCBI Taxonomy" id="101127"/>
    <lineage>
        <taxon>Eukaryota</taxon>
        <taxon>Fungi</taxon>
        <taxon>Fungi incertae sedis</taxon>
        <taxon>Mucoromycota</taxon>
        <taxon>Mucoromycotina</taxon>
        <taxon>Mucoromycetes</taxon>
        <taxon>Mucorales</taxon>
        <taxon>Cunninghamellaceae</taxon>
        <taxon>Hesseltinella</taxon>
    </lineage>
</organism>
<sequence>MSYISSLNILGEDPAIPLTEDDVTNELAVWANAQFKFDSTPGTALLDDSLKCETSSYLEYLSTTAGKVSSHHQDSSQTLLTGHAESLMHTETDMYMTNLLHSVVSSPALTSPSTPVSPTTPSFSSTPSAGGKMAHSNSMKKDSTVVQARAAVTPRDPNLSPEEDKRRRNTAASARFRQKKKQREQALHITVKEMTAKTEKLEARCKELELEAKWLRALLVEKNPALITPLSKFSSA</sequence>
<dbReference type="OrthoDB" id="1939598at2759"/>
<dbReference type="PROSITE" id="PS50217">
    <property type="entry name" value="BZIP"/>
    <property type="match status" value="1"/>
</dbReference>
<evidence type="ECO:0000313" key="9">
    <source>
        <dbReference type="EMBL" id="ORX59632.1"/>
    </source>
</evidence>
<dbReference type="EMBL" id="MCGT01000005">
    <property type="protein sequence ID" value="ORX59632.1"/>
    <property type="molecule type" value="Genomic_DNA"/>
</dbReference>
<feature type="compositionally biased region" description="Low complexity" evidence="7">
    <location>
        <begin position="107"/>
        <end position="128"/>
    </location>
</feature>
<evidence type="ECO:0000259" key="8">
    <source>
        <dbReference type="PROSITE" id="PS50217"/>
    </source>
</evidence>
<dbReference type="AlphaFoldDB" id="A0A1X2GRL2"/>
<evidence type="ECO:0000256" key="4">
    <source>
        <dbReference type="ARBA" id="ARBA00023163"/>
    </source>
</evidence>
<evidence type="ECO:0000256" key="2">
    <source>
        <dbReference type="ARBA" id="ARBA00023015"/>
    </source>
</evidence>
<dbReference type="GO" id="GO:0001228">
    <property type="term" value="F:DNA-binding transcription activator activity, RNA polymerase II-specific"/>
    <property type="evidence" value="ECO:0007669"/>
    <property type="project" value="TreeGrafter"/>
</dbReference>
<evidence type="ECO:0000256" key="7">
    <source>
        <dbReference type="SAM" id="MobiDB-lite"/>
    </source>
</evidence>
<dbReference type="SMART" id="SM00338">
    <property type="entry name" value="BRLZ"/>
    <property type="match status" value="1"/>
</dbReference>
<dbReference type="SUPFAM" id="SSF57959">
    <property type="entry name" value="Leucine zipper domain"/>
    <property type="match status" value="1"/>
</dbReference>
<dbReference type="STRING" id="101127.A0A1X2GRL2"/>
<dbReference type="Pfam" id="PF07716">
    <property type="entry name" value="bZIP_2"/>
    <property type="match status" value="1"/>
</dbReference>
<feature type="domain" description="BZIP" evidence="8">
    <location>
        <begin position="163"/>
        <end position="222"/>
    </location>
</feature>
<keyword evidence="10" id="KW-1185">Reference proteome</keyword>